<name>A0A291JJN5_9STAP</name>
<feature type="domain" description="YdbS-like PH" evidence="2">
    <location>
        <begin position="72"/>
        <end position="147"/>
    </location>
</feature>
<dbReference type="GeneID" id="66776325"/>
<feature type="transmembrane region" description="Helical" evidence="1">
    <location>
        <begin position="46"/>
        <end position="70"/>
    </location>
</feature>
<evidence type="ECO:0000313" key="4">
    <source>
        <dbReference type="EMBL" id="PTK58006.1"/>
    </source>
</evidence>
<dbReference type="Pfam" id="PF03703">
    <property type="entry name" value="bPH_2"/>
    <property type="match status" value="1"/>
</dbReference>
<keyword evidence="1" id="KW-0472">Membrane</keyword>
<evidence type="ECO:0000313" key="6">
    <source>
        <dbReference type="Proteomes" id="UP000240400"/>
    </source>
</evidence>
<dbReference type="Proteomes" id="UP000240400">
    <property type="component" value="Unassembled WGS sequence"/>
</dbReference>
<dbReference type="KEGG" id="snl:BJD96_04395"/>
<dbReference type="Proteomes" id="UP000664081">
    <property type="component" value="Unassembled WGS sequence"/>
</dbReference>
<reference evidence="4" key="2">
    <citation type="submission" date="2018-03" db="EMBL/GenBank/DDBJ databases">
        <authorList>
            <person name="Keele B.F."/>
        </authorList>
    </citation>
    <scope>NUCLEOTIDE SEQUENCE</scope>
    <source>
        <strain evidence="4">SNUC 4337</strain>
    </source>
</reference>
<keyword evidence="8" id="KW-1185">Reference proteome</keyword>
<keyword evidence="1" id="KW-1133">Transmembrane helix</keyword>
<dbReference type="PANTHER" id="PTHR34473">
    <property type="entry name" value="UPF0699 TRANSMEMBRANE PROTEIN YDBS"/>
    <property type="match status" value="1"/>
</dbReference>
<sequence length="159" mass="19297">MTNDPQFRRSPKQAISYYYIVEVFELIVSLAVIAMLIFLWNHYEWWHFLIYIFITAIVFDVLYVIVKPWLKYQYTFYRMMDHYIEIKTGFFFKKNDIVKFERTQFLERKSNPLLKRLFLDKLSLKTAGHTVDFPLLLTTDVESFESNILEFLRGADYDV</sequence>
<evidence type="ECO:0000313" key="8">
    <source>
        <dbReference type="Proteomes" id="UP000664081"/>
    </source>
</evidence>
<evidence type="ECO:0000259" key="2">
    <source>
        <dbReference type="Pfam" id="PF03703"/>
    </source>
</evidence>
<evidence type="ECO:0000313" key="5">
    <source>
        <dbReference type="EMBL" id="SUM54628.1"/>
    </source>
</evidence>
<reference evidence="5 7" key="3">
    <citation type="submission" date="2018-06" db="EMBL/GenBank/DDBJ databases">
        <authorList>
            <consortium name="Pathogen Informatics"/>
            <person name="Doyle S."/>
        </authorList>
    </citation>
    <scope>NUCLEOTIDE SEQUENCE [LARGE SCALE GENOMIC DNA]</scope>
    <source>
        <strain evidence="5 7">NCTC13834</strain>
    </source>
</reference>
<dbReference type="RefSeq" id="WP_096808809.1">
    <property type="nucleotide sequence ID" value="NZ_BMCF01000014.1"/>
</dbReference>
<dbReference type="Proteomes" id="UP000254412">
    <property type="component" value="Unassembled WGS sequence"/>
</dbReference>
<dbReference type="OrthoDB" id="2417924at2"/>
<organism evidence="4 6">
    <name type="scientific">Staphylococcus nepalensis</name>
    <dbReference type="NCBI Taxonomy" id="214473"/>
    <lineage>
        <taxon>Bacteria</taxon>
        <taxon>Bacillati</taxon>
        <taxon>Bacillota</taxon>
        <taxon>Bacilli</taxon>
        <taxon>Bacillales</taxon>
        <taxon>Staphylococcaceae</taxon>
        <taxon>Staphylococcus</taxon>
    </lineage>
</organism>
<keyword evidence="1" id="KW-0812">Transmembrane</keyword>
<evidence type="ECO:0000256" key="1">
    <source>
        <dbReference type="SAM" id="Phobius"/>
    </source>
</evidence>
<dbReference type="InterPro" id="IPR005182">
    <property type="entry name" value="YdbS-like_PH"/>
</dbReference>
<dbReference type="EMBL" id="PZHR01000073">
    <property type="protein sequence ID" value="PTK58006.1"/>
    <property type="molecule type" value="Genomic_DNA"/>
</dbReference>
<feature type="transmembrane region" description="Helical" evidence="1">
    <location>
        <begin position="17"/>
        <end position="40"/>
    </location>
</feature>
<evidence type="ECO:0000313" key="7">
    <source>
        <dbReference type="Proteomes" id="UP000254412"/>
    </source>
</evidence>
<gene>
    <name evidence="4" type="ORF">BUZ61_11055</name>
    <name evidence="3" type="ORF">J3T88_12220</name>
    <name evidence="5" type="ORF">NCTC13834_00926</name>
</gene>
<dbReference type="AlphaFoldDB" id="A0A291JJN5"/>
<proteinExistence type="predicted"/>
<dbReference type="EMBL" id="JAFNLT010000012">
    <property type="protein sequence ID" value="MBO1228063.1"/>
    <property type="molecule type" value="Genomic_DNA"/>
</dbReference>
<accession>A0A291JJN5</accession>
<dbReference type="PANTHER" id="PTHR34473:SF2">
    <property type="entry name" value="UPF0699 TRANSMEMBRANE PROTEIN YDBT"/>
    <property type="match status" value="1"/>
</dbReference>
<dbReference type="EMBL" id="UHDS01000001">
    <property type="protein sequence ID" value="SUM54628.1"/>
    <property type="molecule type" value="Genomic_DNA"/>
</dbReference>
<reference evidence="3 8" key="4">
    <citation type="submission" date="2021-03" db="EMBL/GenBank/DDBJ databases">
        <title>Staphylococci and Mammaliicocci in bats.</title>
        <authorList>
            <person name="Fountain K."/>
        </authorList>
    </citation>
    <scope>NUCLEOTIDE SEQUENCE [LARGE SCALE GENOMIC DNA]</scope>
    <source>
        <strain evidence="3 8">18_1_E_SW</strain>
    </source>
</reference>
<evidence type="ECO:0000313" key="3">
    <source>
        <dbReference type="EMBL" id="MBO1228063.1"/>
    </source>
</evidence>
<protein>
    <submittedName>
        <fullName evidence="5">Membrane protein</fullName>
    </submittedName>
    <submittedName>
        <fullName evidence="3">PH domain-containing protein</fullName>
    </submittedName>
</protein>
<reference evidence="4 6" key="1">
    <citation type="journal article" date="2016" name="Front. Microbiol.">
        <title>Comprehensive Phylogenetic Analysis of Bovine Non-aureus Staphylococci Species Based on Whole-Genome Sequencing.</title>
        <authorList>
            <person name="Naushad S."/>
            <person name="Barkema H.W."/>
            <person name="Luby C."/>
            <person name="Condas L.A."/>
            <person name="Nobrega D.B."/>
            <person name="Carson D.A."/>
            <person name="De Buck J."/>
        </authorList>
    </citation>
    <scope>NUCLEOTIDE SEQUENCE [LARGE SCALE GENOMIC DNA]</scope>
    <source>
        <strain evidence="4 6">SNUC 4337</strain>
    </source>
</reference>